<dbReference type="SMART" id="SM00849">
    <property type="entry name" value="Lactamase_B"/>
    <property type="match status" value="1"/>
</dbReference>
<accession>F7PT61</accession>
<evidence type="ECO:0000313" key="3">
    <source>
        <dbReference type="Proteomes" id="UP000005707"/>
    </source>
</evidence>
<feature type="domain" description="Metallo-beta-lactamase" evidence="1">
    <location>
        <begin position="11"/>
        <end position="168"/>
    </location>
</feature>
<dbReference type="InterPro" id="IPR052533">
    <property type="entry name" value="WalJ/YycJ-like"/>
</dbReference>
<gene>
    <name evidence="2" type="primary">vicX</name>
    <name evidence="2" type="ORF">HLPCO_001510</name>
</gene>
<dbReference type="eggNOG" id="COG1235">
    <property type="taxonomic scope" value="Bacteria"/>
</dbReference>
<dbReference type="Pfam" id="PF12706">
    <property type="entry name" value="Lactamase_B_2"/>
    <property type="match status" value="1"/>
</dbReference>
<dbReference type="GO" id="GO:0042781">
    <property type="term" value="F:3'-tRNA processing endoribonuclease activity"/>
    <property type="evidence" value="ECO:0007669"/>
    <property type="project" value="UniProtKB-EC"/>
</dbReference>
<dbReference type="SUPFAM" id="SSF56281">
    <property type="entry name" value="Metallo-hydrolase/oxidoreductase"/>
    <property type="match status" value="1"/>
</dbReference>
<dbReference type="PANTHER" id="PTHR47619:SF1">
    <property type="entry name" value="EXODEOXYRIBONUCLEASE WALJ"/>
    <property type="match status" value="1"/>
</dbReference>
<dbReference type="InterPro" id="IPR036866">
    <property type="entry name" value="RibonucZ/Hydroxyglut_hydro"/>
</dbReference>
<reference evidence="2 3" key="2">
    <citation type="journal article" date="2013" name="PLoS ONE">
        <title>INDIGO - INtegrated Data Warehouse of MIcrobial GenOmes with Examples from the Red Sea Extremophiles.</title>
        <authorList>
            <person name="Alam I."/>
            <person name="Antunes A."/>
            <person name="Kamau A.A."/>
            <person name="Ba Alawi W."/>
            <person name="Kalkatawi M."/>
            <person name="Stingl U."/>
            <person name="Bajic V.B."/>
        </authorList>
    </citation>
    <scope>NUCLEOTIDE SEQUENCE [LARGE SCALE GENOMIC DNA]</scope>
    <source>
        <strain evidence="2 3">SSD-17B</strain>
    </source>
</reference>
<proteinExistence type="predicted"/>
<dbReference type="PANTHER" id="PTHR47619">
    <property type="entry name" value="METALLO-HYDROLASE YYCJ-RELATED"/>
    <property type="match status" value="1"/>
</dbReference>
<dbReference type="EC" id="3.1.26.11" evidence="2"/>
<reference evidence="2 3" key="1">
    <citation type="journal article" date="2011" name="J. Bacteriol.">
        <title>Genome sequence of Haloplasma contractile, an unusual contractile bacterium from a deep-sea anoxic brine lake.</title>
        <authorList>
            <person name="Antunes A."/>
            <person name="Alam I."/>
            <person name="El Dorry H."/>
            <person name="Siam R."/>
            <person name="Robertson A."/>
            <person name="Bajic V.B."/>
            <person name="Stingl U."/>
        </authorList>
    </citation>
    <scope>NUCLEOTIDE SEQUENCE [LARGE SCALE GENOMIC DNA]</scope>
    <source>
        <strain evidence="2 3">SSD-17B</strain>
    </source>
</reference>
<dbReference type="OrthoDB" id="9781189at2"/>
<organism evidence="2 3">
    <name type="scientific">Haloplasma contractile SSD-17B</name>
    <dbReference type="NCBI Taxonomy" id="1033810"/>
    <lineage>
        <taxon>Bacteria</taxon>
        <taxon>Bacillati</taxon>
        <taxon>Mycoplasmatota</taxon>
        <taxon>Mollicutes</taxon>
        <taxon>Haloplasmatales</taxon>
        <taxon>Haloplasmataceae</taxon>
        <taxon>Haloplasma</taxon>
    </lineage>
</organism>
<sequence>MKITVLASGSKGNAAVVETEHTKILIDIGLSYKQLKIKLKEKNIEVEELDALLITHEHADHTKGMATFSKRHQIPVYTTKGTHEAIDSSRTIFMHHENKQILNYYDKTEINDVSIQSIPISHDASEPTGFIIKNYDKKVVYITDTGYVSEEVESRIKNADAYILECNHDVELLMMTNRPWHLKQRILSDEGHICNEDTFYVLERIRGENTKLIFLAHISDEANNRDLLKMMKDDFINRCDLSENDISIVITEQHKATEIYEI</sequence>
<dbReference type="EMBL" id="AFNU02000004">
    <property type="protein sequence ID" value="ERJ12524.1"/>
    <property type="molecule type" value="Genomic_DNA"/>
</dbReference>
<dbReference type="InParanoid" id="F7PT61"/>
<dbReference type="STRING" id="1033810.HLPCO_001510"/>
<keyword evidence="2" id="KW-0378">Hydrolase</keyword>
<dbReference type="Proteomes" id="UP000005707">
    <property type="component" value="Unassembled WGS sequence"/>
</dbReference>
<keyword evidence="3" id="KW-1185">Reference proteome</keyword>
<evidence type="ECO:0000313" key="2">
    <source>
        <dbReference type="EMBL" id="ERJ12524.1"/>
    </source>
</evidence>
<evidence type="ECO:0000259" key="1">
    <source>
        <dbReference type="SMART" id="SM00849"/>
    </source>
</evidence>
<protein>
    <submittedName>
        <fullName evidence="2">VicX protein</fullName>
        <ecNumber evidence="2">3.1.26.11</ecNumber>
    </submittedName>
</protein>
<comment type="caution">
    <text evidence="2">The sequence shown here is derived from an EMBL/GenBank/DDBJ whole genome shotgun (WGS) entry which is preliminary data.</text>
</comment>
<dbReference type="InterPro" id="IPR001279">
    <property type="entry name" value="Metallo-B-lactamas"/>
</dbReference>
<dbReference type="FunCoup" id="F7PT61">
    <property type="interactions" value="100"/>
</dbReference>
<name>F7PT61_9MOLU</name>
<dbReference type="Gene3D" id="3.60.15.10">
    <property type="entry name" value="Ribonuclease Z/Hydroxyacylglutathione hydrolase-like"/>
    <property type="match status" value="1"/>
</dbReference>
<dbReference type="RefSeq" id="WP_008824897.1">
    <property type="nucleotide sequence ID" value="NZ_AFNU02000004.1"/>
</dbReference>
<dbReference type="AlphaFoldDB" id="F7PT61"/>